<dbReference type="GO" id="GO:0005615">
    <property type="term" value="C:extracellular space"/>
    <property type="evidence" value="ECO:0007669"/>
    <property type="project" value="TreeGrafter"/>
</dbReference>
<evidence type="ECO:0000313" key="8">
    <source>
        <dbReference type="Proteomes" id="UP001153269"/>
    </source>
</evidence>
<feature type="compositionally biased region" description="Basic and acidic residues" evidence="5">
    <location>
        <begin position="555"/>
        <end position="564"/>
    </location>
</feature>
<dbReference type="GO" id="GO:0051897">
    <property type="term" value="P:positive regulation of phosphatidylinositol 3-kinase/protein kinase B signal transduction"/>
    <property type="evidence" value="ECO:0007669"/>
    <property type="project" value="TreeGrafter"/>
</dbReference>
<feature type="compositionally biased region" description="Basic and acidic residues" evidence="5">
    <location>
        <begin position="681"/>
        <end position="690"/>
    </location>
</feature>
<feature type="region of interest" description="Disordered" evidence="5">
    <location>
        <begin position="520"/>
        <end position="750"/>
    </location>
</feature>
<feature type="compositionally biased region" description="Polar residues" evidence="5">
    <location>
        <begin position="622"/>
        <end position="657"/>
    </location>
</feature>
<feature type="region of interest" description="Disordered" evidence="5">
    <location>
        <begin position="1"/>
        <end position="24"/>
    </location>
</feature>
<feature type="domain" description="Platelet-derived growth factor (PDGF) family profile" evidence="6">
    <location>
        <begin position="296"/>
        <end position="399"/>
    </location>
</feature>
<dbReference type="PROSITE" id="PS50278">
    <property type="entry name" value="PDGF_2"/>
    <property type="match status" value="1"/>
</dbReference>
<protein>
    <recommendedName>
        <fullName evidence="6">Platelet-derived growth factor (PDGF) family profile domain-containing protein</fullName>
    </recommendedName>
</protein>
<dbReference type="SMART" id="SM00141">
    <property type="entry name" value="PDGF"/>
    <property type="match status" value="1"/>
</dbReference>
<feature type="compositionally biased region" description="Low complexity" evidence="5">
    <location>
        <begin position="565"/>
        <end position="580"/>
    </location>
</feature>
<dbReference type="PROSITE" id="PS00249">
    <property type="entry name" value="PDGF_1"/>
    <property type="match status" value="1"/>
</dbReference>
<dbReference type="GO" id="GO:0008083">
    <property type="term" value="F:growth factor activity"/>
    <property type="evidence" value="ECO:0007669"/>
    <property type="project" value="UniProtKB-KW"/>
</dbReference>
<feature type="compositionally biased region" description="Basic and acidic residues" evidence="5">
    <location>
        <begin position="740"/>
        <end position="750"/>
    </location>
</feature>
<dbReference type="InterPro" id="IPR029034">
    <property type="entry name" value="Cystine-knot_cytokine"/>
</dbReference>
<feature type="compositionally biased region" description="Basic and acidic residues" evidence="5">
    <location>
        <begin position="1"/>
        <end position="10"/>
    </location>
</feature>
<dbReference type="Pfam" id="PF00341">
    <property type="entry name" value="PDGF"/>
    <property type="match status" value="1"/>
</dbReference>
<feature type="region of interest" description="Disordered" evidence="5">
    <location>
        <begin position="126"/>
        <end position="161"/>
    </location>
</feature>
<dbReference type="GO" id="GO:0070374">
    <property type="term" value="P:positive regulation of ERK1 and ERK2 cascade"/>
    <property type="evidence" value="ECO:0007669"/>
    <property type="project" value="TreeGrafter"/>
</dbReference>
<dbReference type="GO" id="GO:0016020">
    <property type="term" value="C:membrane"/>
    <property type="evidence" value="ECO:0007669"/>
    <property type="project" value="InterPro"/>
</dbReference>
<evidence type="ECO:0000256" key="1">
    <source>
        <dbReference type="ARBA" id="ARBA00006686"/>
    </source>
</evidence>
<accession>A0A9N7Y817</accession>
<feature type="compositionally biased region" description="Basic and acidic residues" evidence="5">
    <location>
        <begin position="126"/>
        <end position="138"/>
    </location>
</feature>
<dbReference type="EMBL" id="CADEAL010000189">
    <property type="protein sequence ID" value="CAB1416088.1"/>
    <property type="molecule type" value="Genomic_DNA"/>
</dbReference>
<comment type="similarity">
    <text evidence="1 4">Belongs to the PDGF/VEGF growth factor family.</text>
</comment>
<feature type="compositionally biased region" description="Low complexity" evidence="5">
    <location>
        <begin position="665"/>
        <end position="675"/>
    </location>
</feature>
<name>A0A9N7Y817_PLEPL</name>
<evidence type="ECO:0000256" key="5">
    <source>
        <dbReference type="SAM" id="MobiDB-lite"/>
    </source>
</evidence>
<dbReference type="CDD" id="cd00135">
    <property type="entry name" value="PDGF"/>
    <property type="match status" value="1"/>
</dbReference>
<gene>
    <name evidence="7" type="ORF">PLEPLA_LOCUS3844</name>
</gene>
<keyword evidence="8" id="KW-1185">Reference proteome</keyword>
<evidence type="ECO:0000256" key="2">
    <source>
        <dbReference type="ARBA" id="ARBA00023030"/>
    </source>
</evidence>
<dbReference type="InterPro" id="IPR023581">
    <property type="entry name" value="PD_growth_factor_CS"/>
</dbReference>
<dbReference type="GO" id="GO:0048008">
    <property type="term" value="P:platelet-derived growth factor receptor signaling pathway"/>
    <property type="evidence" value="ECO:0007669"/>
    <property type="project" value="TreeGrafter"/>
</dbReference>
<keyword evidence="2 4" id="KW-0339">Growth factor</keyword>
<sequence length="750" mass="82709">EEESSRDPKMKLTASWKTEPVSPGAVHRSVSWSTISSAQHGRNTLRTNRCGAYHNSTASPNSTHGPPGLPAPNKEVLSPSFQRRGARPLGQSQSSWFPVCTRVPLCDLMVKNLLLFRKAAPPLEQRPERIRARGENTRIQRSRSAQPQRERQHSHGGAEANSRDVSACELFGYGHIQTSRLRARAASARHRDEDRCSRGIGRRRAKCPAGRSRLLRLGGDMRSWVLLLLLSALSAARLRLGSAEGDPLPPSLVDLVRNSPIASVDQLKVLLLQEANAIEEEEDEHDLLTNHTHGRYSRSLVEAQQAQMAVCKIRTEVMEVTRSMLDRRNADFILWPPCVEVQRCSGCCNTRHLQCTPTVTSSRFLKVLKIQVIRSKPHYTNAMISVEDHVSCRCLPATSSSSSSSSSSLPVTNTPVQSNPDPPPPPPQQPAPSSHLPLPLPRSVHPAPPKSHSSKADLHRLDDLKHNQQRYHSEEREPAARQWQQGSYTQLVHWTQPRVHQGPAHQPIAGVLGSVSSWPSEARAEHSVMGSTQQLGGGSGSEGSREEGSVASNTEGHHPDHAQRQEQVLQHQQRQQYHQQYQHHHQPHYPDPELRTQHRLNAPQSDSASPPVSPTRPPAAEQTPTLPLTTNQRDSVTSQIITPVTKQTETEAVSQKEGSGKEESGSANSGDSAGAQPANQGRERDSKPTIEDAETKDDHVYNSRVYCGPRVPLCTSGPVPSGVPSPQEETPQTHQQSRPQGHDHVELQES</sequence>
<feature type="compositionally biased region" description="Low complexity" evidence="5">
    <location>
        <begin position="716"/>
        <end position="726"/>
    </location>
</feature>
<organism evidence="7 8">
    <name type="scientific">Pleuronectes platessa</name>
    <name type="common">European plaice</name>
    <dbReference type="NCBI Taxonomy" id="8262"/>
    <lineage>
        <taxon>Eukaryota</taxon>
        <taxon>Metazoa</taxon>
        <taxon>Chordata</taxon>
        <taxon>Craniata</taxon>
        <taxon>Vertebrata</taxon>
        <taxon>Euteleostomi</taxon>
        <taxon>Actinopterygii</taxon>
        <taxon>Neopterygii</taxon>
        <taxon>Teleostei</taxon>
        <taxon>Neoteleostei</taxon>
        <taxon>Acanthomorphata</taxon>
        <taxon>Carangaria</taxon>
        <taxon>Pleuronectiformes</taxon>
        <taxon>Pleuronectoidei</taxon>
        <taxon>Pleuronectidae</taxon>
        <taxon>Pleuronectes</taxon>
    </lineage>
</organism>
<comment type="caution">
    <text evidence="7">The sequence shown here is derived from an EMBL/GenBank/DDBJ whole genome shotgun (WGS) entry which is preliminary data.</text>
</comment>
<dbReference type="PANTHER" id="PTHR11633">
    <property type="entry name" value="PLATELET-DERIVED GROWTH FACTOR"/>
    <property type="match status" value="1"/>
</dbReference>
<feature type="compositionally biased region" description="Pro residues" evidence="5">
    <location>
        <begin position="420"/>
        <end position="430"/>
    </location>
</feature>
<feature type="non-terminal residue" evidence="7">
    <location>
        <position position="750"/>
    </location>
</feature>
<reference evidence="7" key="1">
    <citation type="submission" date="2020-03" db="EMBL/GenBank/DDBJ databases">
        <authorList>
            <person name="Weist P."/>
        </authorList>
    </citation>
    <scope>NUCLEOTIDE SEQUENCE</scope>
</reference>
<evidence type="ECO:0000313" key="7">
    <source>
        <dbReference type="EMBL" id="CAB1416088.1"/>
    </source>
</evidence>
<evidence type="ECO:0000259" key="6">
    <source>
        <dbReference type="PROSITE" id="PS50278"/>
    </source>
</evidence>
<feature type="compositionally biased region" description="Polar residues" evidence="5">
    <location>
        <begin position="54"/>
        <end position="64"/>
    </location>
</feature>
<dbReference type="GO" id="GO:0051781">
    <property type="term" value="P:positive regulation of cell division"/>
    <property type="evidence" value="ECO:0007669"/>
    <property type="project" value="UniProtKB-KW"/>
</dbReference>
<dbReference type="InterPro" id="IPR000072">
    <property type="entry name" value="PDGF/VEGF_dom"/>
</dbReference>
<dbReference type="Proteomes" id="UP001153269">
    <property type="component" value="Unassembled WGS sequence"/>
</dbReference>
<dbReference type="Gene3D" id="2.10.90.10">
    <property type="entry name" value="Cystine-knot cytokines"/>
    <property type="match status" value="1"/>
</dbReference>
<dbReference type="PANTHER" id="PTHR11633:SF15">
    <property type="entry name" value="ADENYLATE CYCLASE, TERMINAL-DIFFERENTIATION SPECIFIC"/>
    <property type="match status" value="1"/>
</dbReference>
<feature type="compositionally biased region" description="Low complexity" evidence="5">
    <location>
        <begin position="399"/>
        <end position="408"/>
    </location>
</feature>
<evidence type="ECO:0000256" key="3">
    <source>
        <dbReference type="ARBA" id="ARBA00023246"/>
    </source>
</evidence>
<feature type="region of interest" description="Disordered" evidence="5">
    <location>
        <begin position="397"/>
        <end position="461"/>
    </location>
</feature>
<dbReference type="SUPFAM" id="SSF57501">
    <property type="entry name" value="Cystine-knot cytokines"/>
    <property type="match status" value="1"/>
</dbReference>
<feature type="compositionally biased region" description="Polar residues" evidence="5">
    <location>
        <begin position="727"/>
        <end position="739"/>
    </location>
</feature>
<evidence type="ECO:0000256" key="4">
    <source>
        <dbReference type="RuleBase" id="RU003818"/>
    </source>
</evidence>
<feature type="region of interest" description="Disordered" evidence="5">
    <location>
        <begin position="49"/>
        <end position="76"/>
    </location>
</feature>
<dbReference type="GO" id="GO:0008284">
    <property type="term" value="P:positive regulation of cell population proliferation"/>
    <property type="evidence" value="ECO:0007669"/>
    <property type="project" value="TreeGrafter"/>
</dbReference>
<dbReference type="AlphaFoldDB" id="A0A9N7Y817"/>
<dbReference type="GO" id="GO:0030335">
    <property type="term" value="P:positive regulation of cell migration"/>
    <property type="evidence" value="ECO:0007669"/>
    <property type="project" value="TreeGrafter"/>
</dbReference>
<dbReference type="GO" id="GO:0005161">
    <property type="term" value="F:platelet-derived growth factor receptor binding"/>
    <property type="evidence" value="ECO:0007669"/>
    <property type="project" value="TreeGrafter"/>
</dbReference>
<proteinExistence type="inferred from homology"/>
<keyword evidence="3" id="KW-0497">Mitogen</keyword>